<dbReference type="InterPro" id="IPR052976">
    <property type="entry name" value="Scoloptoxin-like"/>
</dbReference>
<keyword evidence="4" id="KW-1185">Reference proteome</keyword>
<dbReference type="EMBL" id="JAHLQT010036987">
    <property type="protein sequence ID" value="KAG7157739.1"/>
    <property type="molecule type" value="Genomic_DNA"/>
</dbReference>
<evidence type="ECO:0000313" key="3">
    <source>
        <dbReference type="EMBL" id="KAG7157739.1"/>
    </source>
</evidence>
<dbReference type="PANTHER" id="PTHR22933:SF43">
    <property type="entry name" value="LP10131P"/>
    <property type="match status" value="1"/>
</dbReference>
<name>A0A8J5JL29_HOMAM</name>
<reference evidence="3" key="1">
    <citation type="journal article" date="2021" name="Sci. Adv.">
        <title>The American lobster genome reveals insights on longevity, neural, and immune adaptations.</title>
        <authorList>
            <person name="Polinski J.M."/>
            <person name="Zimin A.V."/>
            <person name="Clark K.F."/>
            <person name="Kohn A.B."/>
            <person name="Sadowski N."/>
            <person name="Timp W."/>
            <person name="Ptitsyn A."/>
            <person name="Khanna P."/>
            <person name="Romanova D.Y."/>
            <person name="Williams P."/>
            <person name="Greenwood S.J."/>
            <person name="Moroz L.L."/>
            <person name="Walt D.R."/>
            <person name="Bodnar A.G."/>
        </authorList>
    </citation>
    <scope>NUCLEOTIDE SEQUENCE</scope>
    <source>
        <strain evidence="3">GMGI-L3</strain>
    </source>
</reference>
<dbReference type="InterPro" id="IPR002557">
    <property type="entry name" value="Chitin-bd_dom"/>
</dbReference>
<dbReference type="GO" id="GO:0008061">
    <property type="term" value="F:chitin binding"/>
    <property type="evidence" value="ECO:0007669"/>
    <property type="project" value="InterPro"/>
</dbReference>
<feature type="compositionally biased region" description="Low complexity" evidence="1">
    <location>
        <begin position="98"/>
        <end position="116"/>
    </location>
</feature>
<dbReference type="Pfam" id="PF01607">
    <property type="entry name" value="CBM_14"/>
    <property type="match status" value="1"/>
</dbReference>
<feature type="region of interest" description="Disordered" evidence="1">
    <location>
        <begin position="98"/>
        <end position="117"/>
    </location>
</feature>
<comment type="caution">
    <text evidence="3">The sequence shown here is derived from an EMBL/GenBank/DDBJ whole genome shotgun (WGS) entry which is preliminary data.</text>
</comment>
<organism evidence="3 4">
    <name type="scientific">Homarus americanus</name>
    <name type="common">American lobster</name>
    <dbReference type="NCBI Taxonomy" id="6706"/>
    <lineage>
        <taxon>Eukaryota</taxon>
        <taxon>Metazoa</taxon>
        <taxon>Ecdysozoa</taxon>
        <taxon>Arthropoda</taxon>
        <taxon>Crustacea</taxon>
        <taxon>Multicrustacea</taxon>
        <taxon>Malacostraca</taxon>
        <taxon>Eumalacostraca</taxon>
        <taxon>Eucarida</taxon>
        <taxon>Decapoda</taxon>
        <taxon>Pleocyemata</taxon>
        <taxon>Astacidea</taxon>
        <taxon>Nephropoidea</taxon>
        <taxon>Nephropidae</taxon>
        <taxon>Homarus</taxon>
    </lineage>
</organism>
<dbReference type="PROSITE" id="PS50940">
    <property type="entry name" value="CHIT_BIND_II"/>
    <property type="match status" value="1"/>
</dbReference>
<dbReference type="AlphaFoldDB" id="A0A8J5JL29"/>
<feature type="compositionally biased region" description="Low complexity" evidence="1">
    <location>
        <begin position="168"/>
        <end position="178"/>
    </location>
</feature>
<feature type="region of interest" description="Disordered" evidence="1">
    <location>
        <begin position="134"/>
        <end position="178"/>
    </location>
</feature>
<sequence length="178" mass="20042">MCGGRRVVYGYYADQDNDCQIFHICVPMQQLFPDLYDAEDIYQFSFICPAYTIFTQDAMVCAWVDSAFPCSEAHHLYDRNNNFFVVPAEEVYREAPVSTTTTTTTTTTASTTTTSTRKPVSRPFWTYFRSTLASSPKPTTQFTPTVNQPITPQIELLPPPSTLPPETTPQEPSTTLLP</sequence>
<gene>
    <name evidence="3" type="ORF">Hamer_G018811</name>
</gene>
<feature type="compositionally biased region" description="Pro residues" evidence="1">
    <location>
        <begin position="157"/>
        <end position="167"/>
    </location>
</feature>
<feature type="compositionally biased region" description="Polar residues" evidence="1">
    <location>
        <begin position="134"/>
        <end position="151"/>
    </location>
</feature>
<evidence type="ECO:0000259" key="2">
    <source>
        <dbReference type="PROSITE" id="PS50940"/>
    </source>
</evidence>
<dbReference type="PANTHER" id="PTHR22933">
    <property type="entry name" value="FI18007P1-RELATED"/>
    <property type="match status" value="1"/>
</dbReference>
<dbReference type="Proteomes" id="UP000747542">
    <property type="component" value="Unassembled WGS sequence"/>
</dbReference>
<protein>
    <submittedName>
        <fullName evidence="3">U-scoloptoxin(01)-Er1a-like 10</fullName>
    </submittedName>
</protein>
<evidence type="ECO:0000256" key="1">
    <source>
        <dbReference type="SAM" id="MobiDB-lite"/>
    </source>
</evidence>
<dbReference type="GO" id="GO:0005576">
    <property type="term" value="C:extracellular region"/>
    <property type="evidence" value="ECO:0007669"/>
    <property type="project" value="InterPro"/>
</dbReference>
<accession>A0A8J5JL29</accession>
<feature type="domain" description="Chitin-binding type-2" evidence="2">
    <location>
        <begin position="1"/>
        <end position="72"/>
    </location>
</feature>
<proteinExistence type="predicted"/>
<evidence type="ECO:0000313" key="4">
    <source>
        <dbReference type="Proteomes" id="UP000747542"/>
    </source>
</evidence>